<proteinExistence type="predicted"/>
<keyword evidence="6" id="KW-0472">Membrane</keyword>
<gene>
    <name evidence="8" type="ORF">XD94_0133</name>
</gene>
<dbReference type="InterPro" id="IPR017871">
    <property type="entry name" value="ABC_transporter-like_CS"/>
</dbReference>
<evidence type="ECO:0000259" key="7">
    <source>
        <dbReference type="PROSITE" id="PS50893"/>
    </source>
</evidence>
<dbReference type="InterPro" id="IPR003439">
    <property type="entry name" value="ABC_transporter-like_ATP-bd"/>
</dbReference>
<dbReference type="Pfam" id="PF00005">
    <property type="entry name" value="ABC_tran"/>
    <property type="match status" value="1"/>
</dbReference>
<dbReference type="PANTHER" id="PTHR43875">
    <property type="entry name" value="MALTODEXTRIN IMPORT ATP-BINDING PROTEIN MSMX"/>
    <property type="match status" value="1"/>
</dbReference>
<dbReference type="InterPro" id="IPR013611">
    <property type="entry name" value="Transp-assoc_OB_typ2"/>
</dbReference>
<dbReference type="PANTHER" id="PTHR43875:SF15">
    <property type="entry name" value="TREHALOSE IMPORT ATP-BINDING PROTEIN SUGC"/>
    <property type="match status" value="1"/>
</dbReference>
<organism evidence="8 9">
    <name type="scientific">Mesotoga prima</name>
    <dbReference type="NCBI Taxonomy" id="1184387"/>
    <lineage>
        <taxon>Bacteria</taxon>
        <taxon>Thermotogati</taxon>
        <taxon>Thermotogota</taxon>
        <taxon>Thermotogae</taxon>
        <taxon>Kosmotogales</taxon>
        <taxon>Kosmotogaceae</taxon>
        <taxon>Mesotoga</taxon>
    </lineage>
</organism>
<accession>A0A124FYT4</accession>
<keyword evidence="1" id="KW-0813">Transport</keyword>
<evidence type="ECO:0000256" key="6">
    <source>
        <dbReference type="ARBA" id="ARBA00023136"/>
    </source>
</evidence>
<dbReference type="PROSITE" id="PS50893">
    <property type="entry name" value="ABC_TRANSPORTER_2"/>
    <property type="match status" value="1"/>
</dbReference>
<dbReference type="Pfam" id="PF08402">
    <property type="entry name" value="TOBE_2"/>
    <property type="match status" value="1"/>
</dbReference>
<dbReference type="GO" id="GO:0140359">
    <property type="term" value="F:ABC-type transporter activity"/>
    <property type="evidence" value="ECO:0007669"/>
    <property type="project" value="UniProtKB-ARBA"/>
</dbReference>
<keyword evidence="3" id="KW-0547">Nucleotide-binding</keyword>
<keyword evidence="2" id="KW-1003">Cell membrane</keyword>
<evidence type="ECO:0000256" key="4">
    <source>
        <dbReference type="ARBA" id="ARBA00022840"/>
    </source>
</evidence>
<name>A0A124FYT4_9BACT</name>
<dbReference type="FunFam" id="3.40.50.300:FF:000042">
    <property type="entry name" value="Maltose/maltodextrin ABC transporter, ATP-binding protein"/>
    <property type="match status" value="1"/>
</dbReference>
<dbReference type="GO" id="GO:0055052">
    <property type="term" value="C:ATP-binding cassette (ABC) transporter complex, substrate-binding subunit-containing"/>
    <property type="evidence" value="ECO:0007669"/>
    <property type="project" value="TreeGrafter"/>
</dbReference>
<dbReference type="Proteomes" id="UP000054092">
    <property type="component" value="Unassembled WGS sequence"/>
</dbReference>
<evidence type="ECO:0000256" key="3">
    <source>
        <dbReference type="ARBA" id="ARBA00022741"/>
    </source>
</evidence>
<dbReference type="Gene3D" id="2.40.50.100">
    <property type="match status" value="1"/>
</dbReference>
<evidence type="ECO:0000256" key="5">
    <source>
        <dbReference type="ARBA" id="ARBA00022967"/>
    </source>
</evidence>
<keyword evidence="4 8" id="KW-0067">ATP-binding</keyword>
<evidence type="ECO:0000313" key="9">
    <source>
        <dbReference type="Proteomes" id="UP000054092"/>
    </source>
</evidence>
<dbReference type="InterPro" id="IPR003593">
    <property type="entry name" value="AAA+_ATPase"/>
</dbReference>
<feature type="domain" description="ABC transporter" evidence="7">
    <location>
        <begin position="4"/>
        <end position="240"/>
    </location>
</feature>
<evidence type="ECO:0000313" key="8">
    <source>
        <dbReference type="EMBL" id="KUK82180.1"/>
    </source>
</evidence>
<dbReference type="SUPFAM" id="SSF50331">
    <property type="entry name" value="MOP-like"/>
    <property type="match status" value="1"/>
</dbReference>
<protein>
    <submittedName>
        <fullName evidence="8">Putrescine transport ATP-binding protein</fullName>
    </submittedName>
</protein>
<dbReference type="AlphaFoldDB" id="A0A124FYT4"/>
<sequence>MSRVVLKNLSKSFGEVNVVNDISLEIIDHEFLSFLGPSGCGKTTTLRMIAGFDMPTAGEIFIGDRLVSSAEKKVFVPPEDRNVGMVFQNYAVWPHMDVFKNVAYPLKISKVKSADIRDRVMRVLSLVKLKGMESRYPHQLSGGQQQRVALARALIMEPDVMLLDEPLSNLDAKLREEMRFEIKDIQRRIGVTIIYVTHDQAEAMAMSDRILLLHEATVQQLGTPRELYERPENQFAADFIGLINFLRIELISKGDGLCARFLDADDDTPFDINYSPEQLSAGMQRVFAVRPENVKLVSPREGHVTGKVRKKVYLGNILDYRIVLGKEEIRVEAPSTAKYDIDQVVGLKFTDYVIFE</sequence>
<dbReference type="InterPro" id="IPR008995">
    <property type="entry name" value="Mo/tungstate-bd_C_term_dom"/>
</dbReference>
<evidence type="ECO:0000256" key="1">
    <source>
        <dbReference type="ARBA" id="ARBA00022448"/>
    </source>
</evidence>
<dbReference type="GO" id="GO:0016887">
    <property type="term" value="F:ATP hydrolysis activity"/>
    <property type="evidence" value="ECO:0007669"/>
    <property type="project" value="InterPro"/>
</dbReference>
<dbReference type="EMBL" id="LGGP01000011">
    <property type="protein sequence ID" value="KUK82180.1"/>
    <property type="molecule type" value="Genomic_DNA"/>
</dbReference>
<dbReference type="InterPro" id="IPR047641">
    <property type="entry name" value="ABC_transpr_MalK/UgpC-like"/>
</dbReference>
<dbReference type="SMART" id="SM00382">
    <property type="entry name" value="AAA"/>
    <property type="match status" value="1"/>
</dbReference>
<reference evidence="9" key="1">
    <citation type="journal article" date="2015" name="MBio">
        <title>Genome-Resolved Metagenomic Analysis Reveals Roles for Candidate Phyla and Other Microbial Community Members in Biogeochemical Transformations in Oil Reservoirs.</title>
        <authorList>
            <person name="Hu P."/>
            <person name="Tom L."/>
            <person name="Singh A."/>
            <person name="Thomas B.C."/>
            <person name="Baker B.J."/>
            <person name="Piceno Y.M."/>
            <person name="Andersen G.L."/>
            <person name="Banfield J.F."/>
        </authorList>
    </citation>
    <scope>NUCLEOTIDE SEQUENCE [LARGE SCALE GENOMIC DNA]</scope>
</reference>
<dbReference type="GO" id="GO:0005524">
    <property type="term" value="F:ATP binding"/>
    <property type="evidence" value="ECO:0007669"/>
    <property type="project" value="UniProtKB-KW"/>
</dbReference>
<dbReference type="Gene3D" id="3.40.50.300">
    <property type="entry name" value="P-loop containing nucleotide triphosphate hydrolases"/>
    <property type="match status" value="1"/>
</dbReference>
<dbReference type="PATRIC" id="fig|1184387.3.peg.426"/>
<dbReference type="SUPFAM" id="SSF52540">
    <property type="entry name" value="P-loop containing nucleoside triphosphate hydrolases"/>
    <property type="match status" value="1"/>
</dbReference>
<keyword evidence="5" id="KW-1278">Translocase</keyword>
<dbReference type="PROSITE" id="PS00211">
    <property type="entry name" value="ABC_TRANSPORTER_1"/>
    <property type="match status" value="1"/>
</dbReference>
<dbReference type="InterPro" id="IPR027417">
    <property type="entry name" value="P-loop_NTPase"/>
</dbReference>
<evidence type="ECO:0000256" key="2">
    <source>
        <dbReference type="ARBA" id="ARBA00022475"/>
    </source>
</evidence>
<comment type="caution">
    <text evidence="8">The sequence shown here is derived from an EMBL/GenBank/DDBJ whole genome shotgun (WGS) entry which is preliminary data.</text>
</comment>